<dbReference type="EMBL" id="CP009962">
    <property type="protein sequence ID" value="AIY42593.1"/>
    <property type="molecule type" value="Genomic_DNA"/>
</dbReference>
<dbReference type="RefSeq" id="WP_038491075.1">
    <property type="nucleotide sequence ID" value="NZ_CP009962.1"/>
</dbReference>
<dbReference type="Proteomes" id="UP000030302">
    <property type="component" value="Chromosome"/>
</dbReference>
<dbReference type="KEGG" id="care:LT85_3435"/>
<reference evidence="3" key="1">
    <citation type="journal article" date="2014" name="Soil Biol. Biochem.">
        <title>Structure and function of bacterial communities in ageing soils: Insights from the Mendocino ecological staircase.</title>
        <authorList>
            <person name="Uroz S."/>
            <person name="Tech J.J."/>
            <person name="Sawaya N.A."/>
            <person name="Frey-Klett P."/>
            <person name="Leveau J.H.J."/>
        </authorList>
    </citation>
    <scope>NUCLEOTIDE SEQUENCE [LARGE SCALE GENOMIC DNA]</scope>
    <source>
        <strain evidence="3">Cal35</strain>
    </source>
</reference>
<evidence type="ECO:0000259" key="1">
    <source>
        <dbReference type="Pfam" id="PF08909"/>
    </source>
</evidence>
<name>A0A0A1FCW1_9BURK</name>
<organism evidence="2 3">
    <name type="scientific">Collimonas arenae</name>
    <dbReference type="NCBI Taxonomy" id="279058"/>
    <lineage>
        <taxon>Bacteria</taxon>
        <taxon>Pseudomonadati</taxon>
        <taxon>Pseudomonadota</taxon>
        <taxon>Betaproteobacteria</taxon>
        <taxon>Burkholderiales</taxon>
        <taxon>Oxalobacteraceae</taxon>
        <taxon>Collimonas</taxon>
    </lineage>
</organism>
<proteinExistence type="predicted"/>
<evidence type="ECO:0000313" key="3">
    <source>
        <dbReference type="Proteomes" id="UP000030302"/>
    </source>
</evidence>
<dbReference type="Pfam" id="PF08909">
    <property type="entry name" value="DUF1854"/>
    <property type="match status" value="1"/>
</dbReference>
<dbReference type="InterPro" id="IPR015005">
    <property type="entry name" value="DUF1854"/>
</dbReference>
<feature type="domain" description="DUF1854" evidence="1">
    <location>
        <begin position="26"/>
        <end position="155"/>
    </location>
</feature>
<accession>A0A0A1FCW1</accession>
<protein>
    <submittedName>
        <fullName evidence="2">DUF1854 domain-containing protein</fullName>
    </submittedName>
</protein>
<evidence type="ECO:0000313" key="2">
    <source>
        <dbReference type="EMBL" id="AIY42593.1"/>
    </source>
</evidence>
<sequence>MTTHDFTLSHNAFGRLVYTAADGEMHEGVVPVRAFPIGAPDDGLSLVNADGHELAWISRLSDLPDDTREIVEKELASREFMPEIKRIQRVSSYTSPSTWYVETNRGDASFTLKGEEDIRRIVSTSLLIADSHGVQFLIRDTLALDKVSRKILDRFL</sequence>
<dbReference type="OrthoDB" id="212426at2"/>
<dbReference type="HOGENOM" id="CLU_121383_1_0_4"/>
<dbReference type="STRING" id="279058.LT85_3435"/>
<dbReference type="AlphaFoldDB" id="A0A0A1FCW1"/>
<keyword evidence="3" id="KW-1185">Reference proteome</keyword>
<gene>
    <name evidence="2" type="ORF">LT85_3435</name>
</gene>